<accession>U4KP93</accession>
<gene>
    <name evidence="2" type="ORF">BN85312360</name>
</gene>
<proteinExistence type="predicted"/>
<dbReference type="STRING" id="61635.BN85312360"/>
<sequence length="266" mass="30838">MKPNRLKEITTTKKGFIQALLFALVGVLVLCYSYGRLTYFGLNPELKSDYLYAVGYGNYRLTFSFVVLAFLFLYAFSLYVVLRKKDINVLFTGSMIFIILVFTGIGGLVVSIKETRSLASYTRDINHYGLYDPLVEDDGIHWRHLLPAKEDVLSYEYTLVRISSIFGYQDAFSISMAVTYDQIIELENKNDADFDSNSTTCGIDFYDCYYKPLLESNLKTTLYVFISHDKTRIYYVITNQKPTNQANFLFYVKRFINDQRKSPYDN</sequence>
<keyword evidence="1" id="KW-0472">Membrane</keyword>
<dbReference type="EMBL" id="FO681348">
    <property type="protein sequence ID" value="CCV66257.1"/>
    <property type="molecule type" value="Genomic_DNA"/>
</dbReference>
<organism evidence="2 3">
    <name type="scientific">Acholeplasma brassicae</name>
    <dbReference type="NCBI Taxonomy" id="61635"/>
    <lineage>
        <taxon>Bacteria</taxon>
        <taxon>Bacillati</taxon>
        <taxon>Mycoplasmatota</taxon>
        <taxon>Mollicutes</taxon>
        <taxon>Acholeplasmatales</taxon>
        <taxon>Acholeplasmataceae</taxon>
        <taxon>Acholeplasma</taxon>
    </lineage>
</organism>
<feature type="transmembrane region" description="Helical" evidence="1">
    <location>
        <begin position="62"/>
        <end position="82"/>
    </location>
</feature>
<dbReference type="RefSeq" id="WP_030005117.1">
    <property type="nucleotide sequence ID" value="NC_022549.1"/>
</dbReference>
<dbReference type="AlphaFoldDB" id="U4KP93"/>
<name>U4KP93_9MOLU</name>
<feature type="transmembrane region" description="Helical" evidence="1">
    <location>
        <begin position="20"/>
        <end position="42"/>
    </location>
</feature>
<dbReference type="Proteomes" id="UP000032737">
    <property type="component" value="Chromosome"/>
</dbReference>
<evidence type="ECO:0000256" key="1">
    <source>
        <dbReference type="SAM" id="Phobius"/>
    </source>
</evidence>
<evidence type="ECO:0000313" key="3">
    <source>
        <dbReference type="Proteomes" id="UP000032737"/>
    </source>
</evidence>
<feature type="transmembrane region" description="Helical" evidence="1">
    <location>
        <begin position="89"/>
        <end position="112"/>
    </location>
</feature>
<keyword evidence="1" id="KW-0812">Transmembrane</keyword>
<reference evidence="2" key="1">
    <citation type="journal article" date="2013" name="J. Mol. Microbiol. Biotechnol.">
        <title>Analysis of the Complete Genomes of Acholeplasma brassicae , A. palmae and A. laidlawii and Their Comparison to the Obligate Parasites from ' Candidatus Phytoplasma'.</title>
        <authorList>
            <person name="Kube M."/>
            <person name="Siewert C."/>
            <person name="Migdoll A.M."/>
            <person name="Duduk B."/>
            <person name="Holz S."/>
            <person name="Rabus R."/>
            <person name="Seemuller E."/>
            <person name="Mitrovic J."/>
            <person name="Muller I."/>
            <person name="Buttner C."/>
            <person name="Reinhardt R."/>
        </authorList>
    </citation>
    <scope>NUCLEOTIDE SEQUENCE [LARGE SCALE GENOMIC DNA]</scope>
    <source>
        <strain evidence="2">O502</strain>
    </source>
</reference>
<keyword evidence="3" id="KW-1185">Reference proteome</keyword>
<keyword evidence="1" id="KW-1133">Transmembrane helix</keyword>
<dbReference type="HOGENOM" id="CLU_1044369_0_0_14"/>
<protein>
    <submittedName>
        <fullName evidence="2">Uncharacterized protein</fullName>
    </submittedName>
</protein>
<evidence type="ECO:0000313" key="2">
    <source>
        <dbReference type="EMBL" id="CCV66257.1"/>
    </source>
</evidence>
<dbReference type="KEGG" id="abra:BN85312360"/>